<name>A0A1D8TX09_9CYAN</name>
<gene>
    <name evidence="1" type="ORF">BJP34_24015</name>
</gene>
<dbReference type="Proteomes" id="UP000177870">
    <property type="component" value="Chromosome"/>
</dbReference>
<evidence type="ECO:0000313" key="2">
    <source>
        <dbReference type="Proteomes" id="UP000177870"/>
    </source>
</evidence>
<organism evidence="1 2">
    <name type="scientific">Moorena producens PAL-8-15-08-1</name>
    <dbReference type="NCBI Taxonomy" id="1458985"/>
    <lineage>
        <taxon>Bacteria</taxon>
        <taxon>Bacillati</taxon>
        <taxon>Cyanobacteriota</taxon>
        <taxon>Cyanophyceae</taxon>
        <taxon>Coleofasciculales</taxon>
        <taxon>Coleofasciculaceae</taxon>
        <taxon>Moorena</taxon>
    </lineage>
</organism>
<dbReference type="STRING" id="1458985.BJP34_24015"/>
<protein>
    <submittedName>
        <fullName evidence="1">Uncharacterized protein</fullName>
    </submittedName>
</protein>
<reference evidence="2" key="1">
    <citation type="submission" date="2016-10" db="EMBL/GenBank/DDBJ databases">
        <title>Comparative genomics uncovers the prolific and rare metabolic potential of the cyanobacterial genus Moorea.</title>
        <authorList>
            <person name="Leao T."/>
            <person name="Castelao G."/>
            <person name="Korobeynikov A."/>
            <person name="Monroe E.A."/>
            <person name="Podell S."/>
            <person name="Glukhov E."/>
            <person name="Allen E."/>
            <person name="Gerwick W.H."/>
            <person name="Gerwick L."/>
        </authorList>
    </citation>
    <scope>NUCLEOTIDE SEQUENCE [LARGE SCALE GENOMIC DNA]</scope>
    <source>
        <strain evidence="2">PAL-8-15-08-1</strain>
    </source>
</reference>
<dbReference type="KEGG" id="mpro:BJP34_24015"/>
<proteinExistence type="predicted"/>
<dbReference type="EMBL" id="CP017599">
    <property type="protein sequence ID" value="AOX02093.1"/>
    <property type="molecule type" value="Genomic_DNA"/>
</dbReference>
<sequence length="295" mass="31883">MQMASSLLLGGQSAAVGEMSQWLNRMLSLGTFTGEAANEFGISFTINQGQLTWLVSGNPDSMIPQLSEYLIEVGTSESELERISAAEEKIKPARLGVWISRTEETTNTGWYFPVNIPLSQALAGVEVSQAKQQLTSWASRHKLETCSGLGRSIGVGNPYTELWLPLPGDQIEQQLFLALEGFSALGVPSLPDQALVAILKSSQVGLVLSVWLSATGVVKIGLLVPNPGTRLMLQLWRTAGINQYEVFAAFEGALGVDSPAYVECQFLSKGFGVELHYILDLPTIKSISRSTCSSR</sequence>
<evidence type="ECO:0000313" key="1">
    <source>
        <dbReference type="EMBL" id="AOX02093.1"/>
    </source>
</evidence>
<dbReference type="AlphaFoldDB" id="A0A1D8TX09"/>
<accession>A0A1D8TX09</accession>